<evidence type="ECO:0000313" key="7">
    <source>
        <dbReference type="EMBL" id="OGG00442.1"/>
    </source>
</evidence>
<feature type="domain" description="Glycoside hydrolase family 3 N-terminal" evidence="6">
    <location>
        <begin position="2"/>
        <end position="319"/>
    </location>
</feature>
<dbReference type="SUPFAM" id="SSF51445">
    <property type="entry name" value="(Trans)glycosidases"/>
    <property type="match status" value="1"/>
</dbReference>
<comment type="catalytic activity">
    <reaction evidence="1">
        <text>Hydrolysis of terminal non-reducing N-acetyl-D-hexosamine residues in N-acetyl-beta-D-hexosaminides.</text>
        <dbReference type="EC" id="3.2.1.52"/>
    </reaction>
</comment>
<organism evidence="7 8">
    <name type="scientific">Candidatus Glassbacteria bacterium RIFCSPLOWO2_12_FULL_58_11</name>
    <dbReference type="NCBI Taxonomy" id="1817867"/>
    <lineage>
        <taxon>Bacteria</taxon>
        <taxon>Candidatus Glassiibacteriota</taxon>
    </lineage>
</organism>
<dbReference type="InterPro" id="IPR036881">
    <property type="entry name" value="Glyco_hydro_3_C_sf"/>
</dbReference>
<evidence type="ECO:0000256" key="4">
    <source>
        <dbReference type="ARBA" id="ARBA00022801"/>
    </source>
</evidence>
<dbReference type="Gene3D" id="3.20.20.300">
    <property type="entry name" value="Glycoside hydrolase, family 3, N-terminal domain"/>
    <property type="match status" value="1"/>
</dbReference>
<dbReference type="InterPro" id="IPR036962">
    <property type="entry name" value="Glyco_hydro_3_N_sf"/>
</dbReference>
<sequence length="538" mass="59030">MTLEEKIGRMLWSPFYGYHKWYKGRQSQSQREMLREGLIGGLVIKEGELYETATLIHKVQNISPQPLVVAAEVENGLGSLLKEGTRFPSNLAFGATRSGEYGYLAGKIIAEEAGTVGINLVFGPTCSRIGSGIPEGLPPSRSFGERLHLVTRLAISFVKGVHDGGSMAVPRFFPGTPAVLSGELTGAKWLHYLRKMLVDTELSIYEILAQSGLAALMVDWREMPDLLTGKSLPAFTNYRLLEGFLREVLDFRGVIISPDLSEPGRAKLLEEQTLIGAVNAGVDILAGIPDPGSALKILLKAVVEEKIPLSRIEKSAERIGAFQARLRKAGAGALRPEEIDRTVSSPANLEVADRIAEDSITLLRDRKGLLPLDPALHRTFLNLSFTARNDPELDKPLDSALRKVFDRVITRRIDSQASHSVLDEAWSETGVANVVLCSMFTNLPPEFSAQGFSAVQIEFIRQLIQRQVPLVMASFGDPLAISLFPDVDCYICLYSDCPASQMALVRELFGKLVLPVKGKLPLTLDSNFRYGFGLDLNL</sequence>
<evidence type="ECO:0000259" key="6">
    <source>
        <dbReference type="Pfam" id="PF00933"/>
    </source>
</evidence>
<dbReference type="Gene3D" id="3.40.50.1700">
    <property type="entry name" value="Glycoside hydrolase family 3 C-terminal domain"/>
    <property type="match status" value="1"/>
</dbReference>
<dbReference type="EMBL" id="MFIX01000257">
    <property type="protein sequence ID" value="OGG00442.1"/>
    <property type="molecule type" value="Genomic_DNA"/>
</dbReference>
<protein>
    <recommendedName>
        <fullName evidence="3">beta-N-acetylhexosaminidase</fullName>
        <ecNumber evidence="3">3.2.1.52</ecNumber>
    </recommendedName>
</protein>
<dbReference type="AlphaFoldDB" id="A0A1F5YKP7"/>
<dbReference type="PANTHER" id="PTHR30480">
    <property type="entry name" value="BETA-HEXOSAMINIDASE-RELATED"/>
    <property type="match status" value="1"/>
</dbReference>
<comment type="caution">
    <text evidence="7">The sequence shown here is derived from an EMBL/GenBank/DDBJ whole genome shotgun (WGS) entry which is preliminary data.</text>
</comment>
<evidence type="ECO:0000256" key="5">
    <source>
        <dbReference type="ARBA" id="ARBA00023295"/>
    </source>
</evidence>
<evidence type="ECO:0000256" key="1">
    <source>
        <dbReference type="ARBA" id="ARBA00001231"/>
    </source>
</evidence>
<dbReference type="GO" id="GO:0004563">
    <property type="term" value="F:beta-N-acetylhexosaminidase activity"/>
    <property type="evidence" value="ECO:0007669"/>
    <property type="project" value="UniProtKB-EC"/>
</dbReference>
<dbReference type="InterPro" id="IPR050226">
    <property type="entry name" value="NagZ_Beta-hexosaminidase"/>
</dbReference>
<evidence type="ECO:0000256" key="3">
    <source>
        <dbReference type="ARBA" id="ARBA00012663"/>
    </source>
</evidence>
<reference evidence="7 8" key="1">
    <citation type="journal article" date="2016" name="Nat. Commun.">
        <title>Thousands of microbial genomes shed light on interconnected biogeochemical processes in an aquifer system.</title>
        <authorList>
            <person name="Anantharaman K."/>
            <person name="Brown C.T."/>
            <person name="Hug L.A."/>
            <person name="Sharon I."/>
            <person name="Castelle C.J."/>
            <person name="Probst A.J."/>
            <person name="Thomas B.C."/>
            <person name="Singh A."/>
            <person name="Wilkins M.J."/>
            <person name="Karaoz U."/>
            <person name="Brodie E.L."/>
            <person name="Williams K.H."/>
            <person name="Hubbard S.S."/>
            <person name="Banfield J.F."/>
        </authorList>
    </citation>
    <scope>NUCLEOTIDE SEQUENCE [LARGE SCALE GENOMIC DNA]</scope>
</reference>
<accession>A0A1F5YKP7</accession>
<evidence type="ECO:0000256" key="2">
    <source>
        <dbReference type="ARBA" id="ARBA00005336"/>
    </source>
</evidence>
<dbReference type="GO" id="GO:0005975">
    <property type="term" value="P:carbohydrate metabolic process"/>
    <property type="evidence" value="ECO:0007669"/>
    <property type="project" value="InterPro"/>
</dbReference>
<comment type="similarity">
    <text evidence="2">Belongs to the glycosyl hydrolase 3 family.</text>
</comment>
<keyword evidence="5" id="KW-0326">Glycosidase</keyword>
<evidence type="ECO:0000313" key="8">
    <source>
        <dbReference type="Proteomes" id="UP000179129"/>
    </source>
</evidence>
<dbReference type="STRING" id="1817867.A3F83_08190"/>
<name>A0A1F5YKP7_9BACT</name>
<dbReference type="PANTHER" id="PTHR30480:SF13">
    <property type="entry name" value="BETA-HEXOSAMINIDASE"/>
    <property type="match status" value="1"/>
</dbReference>
<dbReference type="Proteomes" id="UP000179129">
    <property type="component" value="Unassembled WGS sequence"/>
</dbReference>
<gene>
    <name evidence="7" type="ORF">A3F83_08190</name>
</gene>
<dbReference type="InterPro" id="IPR017853">
    <property type="entry name" value="GH"/>
</dbReference>
<keyword evidence="4" id="KW-0378">Hydrolase</keyword>
<dbReference type="EC" id="3.2.1.52" evidence="3"/>
<dbReference type="GO" id="GO:0009254">
    <property type="term" value="P:peptidoglycan turnover"/>
    <property type="evidence" value="ECO:0007669"/>
    <property type="project" value="TreeGrafter"/>
</dbReference>
<proteinExistence type="inferred from homology"/>
<dbReference type="InterPro" id="IPR001764">
    <property type="entry name" value="Glyco_hydro_3_N"/>
</dbReference>
<dbReference type="Pfam" id="PF00933">
    <property type="entry name" value="Glyco_hydro_3"/>
    <property type="match status" value="1"/>
</dbReference>